<evidence type="ECO:0000256" key="1">
    <source>
        <dbReference type="SAM" id="MobiDB-lite"/>
    </source>
</evidence>
<keyword evidence="2" id="KW-1185">Reference proteome</keyword>
<reference evidence="3" key="1">
    <citation type="submission" date="2022-11" db="UniProtKB">
        <authorList>
            <consortium name="WormBaseParasite"/>
        </authorList>
    </citation>
    <scope>IDENTIFICATION</scope>
</reference>
<dbReference type="WBParaSite" id="Gr19_v10_g2439.t1">
    <property type="protein sequence ID" value="Gr19_v10_g2439.t1"/>
    <property type="gene ID" value="Gr19_v10_g2439"/>
</dbReference>
<feature type="compositionally biased region" description="Acidic residues" evidence="1">
    <location>
        <begin position="31"/>
        <end position="40"/>
    </location>
</feature>
<dbReference type="Proteomes" id="UP000887572">
    <property type="component" value="Unplaced"/>
</dbReference>
<feature type="region of interest" description="Disordered" evidence="1">
    <location>
        <begin position="144"/>
        <end position="173"/>
    </location>
</feature>
<accession>A0A914HKX7</accession>
<organism evidence="2 3">
    <name type="scientific">Globodera rostochiensis</name>
    <name type="common">Golden nematode worm</name>
    <name type="synonym">Heterodera rostochiensis</name>
    <dbReference type="NCBI Taxonomy" id="31243"/>
    <lineage>
        <taxon>Eukaryota</taxon>
        <taxon>Metazoa</taxon>
        <taxon>Ecdysozoa</taxon>
        <taxon>Nematoda</taxon>
        <taxon>Chromadorea</taxon>
        <taxon>Rhabditida</taxon>
        <taxon>Tylenchina</taxon>
        <taxon>Tylenchomorpha</taxon>
        <taxon>Tylenchoidea</taxon>
        <taxon>Heteroderidae</taxon>
        <taxon>Heteroderinae</taxon>
        <taxon>Globodera</taxon>
    </lineage>
</organism>
<evidence type="ECO:0000313" key="2">
    <source>
        <dbReference type="Proteomes" id="UP000887572"/>
    </source>
</evidence>
<evidence type="ECO:0000313" key="3">
    <source>
        <dbReference type="WBParaSite" id="Gr19_v10_g2439.t1"/>
    </source>
</evidence>
<feature type="compositionally biased region" description="Low complexity" evidence="1">
    <location>
        <begin position="145"/>
        <end position="160"/>
    </location>
</feature>
<feature type="compositionally biased region" description="Basic and acidic residues" evidence="1">
    <location>
        <begin position="20"/>
        <end position="29"/>
    </location>
</feature>
<protein>
    <submittedName>
        <fullName evidence="3">Uncharacterized protein</fullName>
    </submittedName>
</protein>
<name>A0A914HKX7_GLORO</name>
<proteinExistence type="predicted"/>
<feature type="region of interest" description="Disordered" evidence="1">
    <location>
        <begin position="15"/>
        <end position="86"/>
    </location>
</feature>
<feature type="compositionally biased region" description="Basic and acidic residues" evidence="1">
    <location>
        <begin position="41"/>
        <end position="76"/>
    </location>
</feature>
<dbReference type="AlphaFoldDB" id="A0A914HKX7"/>
<sequence>MDDNNDYEQLMFEKLGAAVEDNKPERQVVIDDSDNEEDWRDDLRLTESSEEEDIRHEEPQEEPKKEPKVEKERARYEPSPAAKHARVLPPARCEMDTKKARTYADRARKGTQPTALPIICSGGHVSAEGAARAAKRRAMEQLIEGTSSSGGAATTKTTRSAQRDKGGNQVMAPVGSNTEKAVAAGLDGLTGRMARDRMGTALRESVAQFAQTAQMMAEAAKRMGEVLEATLTDMAVIQGQQSRAEAARIDGTRVRLAVMRRDIVRPPGVSPEATGRVAKGREKK</sequence>